<accession>A0A9W6PRY3</accession>
<organism evidence="3 4">
    <name type="scientific">Actinomadura rubrobrunea</name>
    <dbReference type="NCBI Taxonomy" id="115335"/>
    <lineage>
        <taxon>Bacteria</taxon>
        <taxon>Bacillati</taxon>
        <taxon>Actinomycetota</taxon>
        <taxon>Actinomycetes</taxon>
        <taxon>Streptosporangiales</taxon>
        <taxon>Thermomonosporaceae</taxon>
        <taxon>Actinomadura</taxon>
    </lineage>
</organism>
<gene>
    <name evidence="3" type="ORF">Arub01_01270</name>
</gene>
<keyword evidence="4" id="KW-1185">Reference proteome</keyword>
<protein>
    <recommendedName>
        <fullName evidence="2">CHAT domain-containing protein</fullName>
    </recommendedName>
</protein>
<dbReference type="Pfam" id="PF12770">
    <property type="entry name" value="CHAT"/>
    <property type="match status" value="1"/>
</dbReference>
<feature type="compositionally biased region" description="Basic and acidic residues" evidence="1">
    <location>
        <begin position="15"/>
        <end position="28"/>
    </location>
</feature>
<evidence type="ECO:0000259" key="2">
    <source>
        <dbReference type="Pfam" id="PF12770"/>
    </source>
</evidence>
<dbReference type="Proteomes" id="UP001165124">
    <property type="component" value="Unassembled WGS sequence"/>
</dbReference>
<evidence type="ECO:0000313" key="3">
    <source>
        <dbReference type="EMBL" id="GLW61883.1"/>
    </source>
</evidence>
<proteinExistence type="predicted"/>
<dbReference type="InterPro" id="IPR024983">
    <property type="entry name" value="CHAT_dom"/>
</dbReference>
<feature type="region of interest" description="Disordered" evidence="1">
    <location>
        <begin position="1"/>
        <end position="37"/>
    </location>
</feature>
<dbReference type="RefSeq" id="WP_067913470.1">
    <property type="nucleotide sequence ID" value="NZ_BSRZ01000001.1"/>
</dbReference>
<feature type="domain" description="CHAT" evidence="2">
    <location>
        <begin position="1104"/>
        <end position="1408"/>
    </location>
</feature>
<sequence>MNAADHPAPGAVGPARDDVEADDVRVEDGVAADEPVEDPDELIDELIDELRALVEQGLPEEHRFAALVELGALLSARYARDGDAADRDEAITALRMADDAPAPPEAEPAWARLELARLLADRGERDGSVDDLEAAIRYSRDALAELPQPDRPDARLASAYCTLGISHFLRSLRVPAESRAEVRLAEEALRRSVALLPDGHPAAGLLTGRLGIVLAAGVQEDISDLDPVTPGNEQAWRDLADRSAAVLDTLDEGLRDMPADDPYRPLVRYWQAMTHALRFLHLGAGEDDRDAALKGLEALLDQPECDGDAANACHLFIAFLRLYRSAPAEFRRGGHAPDLRNVARVLAAGGVTDPQEARVALEHLEQVTESDPMFRAMAPSLRAMATLAAGGTELTDEHYAQAVAHLDRVAGEEDGADELRGLGDLLRSVQAIRHGGPENLKAAAERIMQTVEALDERHPVREALRGVTAQLLDRASTTRPTPDAVAPEDREAALELLEHVLRELPEDHPDRAFILLQLSVTLARNLEHRYSPERLRTVRELLREAVARPAADRENEAVNQFLLILVDAFQSMLGGDEAPSMNDLIERVKRVSSLLPPGHQLRRMAAGLLTPLLAQRFSRRGGLENLDAAVYYARRMVEDEDLAEDGGWKNALRWFLAASPMFKAQYLPEPDRIGEAAEALEGLAASLPEDDEIRHRVERDAGALASWRRLVDAAAHGLGLHGRSVQIQAERLAEHTEALLSARNASPESPFYAAEFSAAGNAKVLHGIASRNMRLVDEGLAMAADAYRAADALSPLRSQLLFTFGTCLFMRYTLSGDRADLDGAIDRLEEALRSEETSMFGTATPLILNSLAHAYHLRGDANLDDRRRAAETGLASLRARARGVMLQSSTERAFDAAVAASGEAAEVARFLVDDGLAETAVEALEWGRAMVLHTATTDVGLPALLREGGLHDLADEWEAASSEPVPAPWETLAPGLAGPPLGDLLEAPIPSDLRERVMAAIEGTRLERRLFSPAVPAEIAAALRGAGAAALAYLVPHGDGSGGFALVVDAGGRTRRIALPRLATGPGSRVEAFVEAQRDRWQADPESPEGRRARDRWRSALGDLCDWAWTAAMQPLLDAVVEAPGRAPRLVLVPVGELGAVPWHAARRTVADGAPRHACQDALITYAASARQFVEARRAEPRPWGSAPALVRVGGSGLYWSSKEVEQIHRRHYADGELLGGRRRASGRRSRPATAANVLALLPGPESAGASLLHLGCHAWSAPRPVDSHLRLAGDEVLGMTEILRQARSRPPGAAGGLVVLAACGSDLTGRHHDEALTLATAFAAAGAVGVVGARWPVDDLPTLLFMTMFHHYLNAGYADPAVALRAAQSWMLNPRRSVPASVEADLAGLDAAALAEPETWAAFTYQGR</sequence>
<evidence type="ECO:0000256" key="1">
    <source>
        <dbReference type="SAM" id="MobiDB-lite"/>
    </source>
</evidence>
<reference evidence="3" key="1">
    <citation type="submission" date="2023-02" db="EMBL/GenBank/DDBJ databases">
        <title>Actinomadura rubrobrunea NBRC 14622.</title>
        <authorList>
            <person name="Ichikawa N."/>
            <person name="Sato H."/>
            <person name="Tonouchi N."/>
        </authorList>
    </citation>
    <scope>NUCLEOTIDE SEQUENCE</scope>
    <source>
        <strain evidence="3">NBRC 14622</strain>
    </source>
</reference>
<evidence type="ECO:0000313" key="4">
    <source>
        <dbReference type="Proteomes" id="UP001165124"/>
    </source>
</evidence>
<comment type="caution">
    <text evidence="3">The sequence shown here is derived from an EMBL/GenBank/DDBJ whole genome shotgun (WGS) entry which is preliminary data.</text>
</comment>
<name>A0A9W6PRY3_9ACTN</name>
<dbReference type="EMBL" id="BSRZ01000001">
    <property type="protein sequence ID" value="GLW61883.1"/>
    <property type="molecule type" value="Genomic_DNA"/>
</dbReference>